<comment type="cofactor">
    <cofactor evidence="1">
        <name>pyridoxal 5'-phosphate</name>
        <dbReference type="ChEBI" id="CHEBI:597326"/>
    </cofactor>
</comment>
<protein>
    <recommendedName>
        <fullName evidence="2">cysteine-S-conjugate beta-lyase</fullName>
        <ecNumber evidence="2">4.4.1.13</ecNumber>
    </recommendedName>
</protein>
<dbReference type="Gene3D" id="3.40.640.10">
    <property type="entry name" value="Type I PLP-dependent aspartate aminotransferase-like (Major domain)"/>
    <property type="match status" value="1"/>
</dbReference>
<dbReference type="PANTHER" id="PTHR43525">
    <property type="entry name" value="PROTEIN MALY"/>
    <property type="match status" value="1"/>
</dbReference>
<dbReference type="InterPro" id="IPR051798">
    <property type="entry name" value="Class-II_PLP-Dep_Aminotrans"/>
</dbReference>
<dbReference type="InterPro" id="IPR015421">
    <property type="entry name" value="PyrdxlP-dep_Trfase_major"/>
</dbReference>
<dbReference type="PANTHER" id="PTHR43525:SF2">
    <property type="entry name" value="CYSTATHIONINE BETA-LYASE-RELATED"/>
    <property type="match status" value="1"/>
</dbReference>
<evidence type="ECO:0000313" key="7">
    <source>
        <dbReference type="EMBL" id="NYD55369.1"/>
    </source>
</evidence>
<dbReference type="AlphaFoldDB" id="A0A7Y9EWW6"/>
<dbReference type="GO" id="GO:0047804">
    <property type="term" value="F:cysteine-S-conjugate beta-lyase activity"/>
    <property type="evidence" value="ECO:0007669"/>
    <property type="project" value="UniProtKB-EC"/>
</dbReference>
<dbReference type="Gene3D" id="3.90.1150.10">
    <property type="entry name" value="Aspartate Aminotransferase, domain 1"/>
    <property type="match status" value="1"/>
</dbReference>
<dbReference type="Proteomes" id="UP000552045">
    <property type="component" value="Unassembled WGS sequence"/>
</dbReference>
<reference evidence="7 8" key="1">
    <citation type="submission" date="2020-07" db="EMBL/GenBank/DDBJ databases">
        <title>Sequencing the genomes of 1000 actinobacteria strains.</title>
        <authorList>
            <person name="Klenk H.-P."/>
        </authorList>
    </citation>
    <scope>NUCLEOTIDE SEQUENCE [LARGE SCALE GENOMIC DNA]</scope>
    <source>
        <strain evidence="7 8">DSM 22185</strain>
    </source>
</reference>
<evidence type="ECO:0000256" key="4">
    <source>
        <dbReference type="ARBA" id="ARBA00023239"/>
    </source>
</evidence>
<dbReference type="RefSeq" id="WP_179434415.1">
    <property type="nucleotide sequence ID" value="NZ_BAABLC010000006.1"/>
</dbReference>
<keyword evidence="4 7" id="KW-0456">Lyase</keyword>
<feature type="domain" description="Aminotransferase class I/classII large" evidence="6">
    <location>
        <begin position="58"/>
        <end position="381"/>
    </location>
</feature>
<comment type="caution">
    <text evidence="7">The sequence shown here is derived from an EMBL/GenBank/DDBJ whole genome shotgun (WGS) entry which is preliminary data.</text>
</comment>
<dbReference type="SUPFAM" id="SSF53383">
    <property type="entry name" value="PLP-dependent transferases"/>
    <property type="match status" value="1"/>
</dbReference>
<dbReference type="GO" id="GO:0030170">
    <property type="term" value="F:pyridoxal phosphate binding"/>
    <property type="evidence" value="ECO:0007669"/>
    <property type="project" value="InterPro"/>
</dbReference>
<comment type="similarity">
    <text evidence="5">Belongs to the class-II pyridoxal-phosphate-dependent aminotransferase family. MalY/PatB cystathionine beta-lyase subfamily.</text>
</comment>
<dbReference type="InterPro" id="IPR015424">
    <property type="entry name" value="PyrdxlP-dep_Trfase"/>
</dbReference>
<sequence length="387" mass="41085">MTATPLRALPVDQLRQRSSTKWRTYPEDVLPLFVAETDFPLADPITARLRTAVELGDTGYTPPDPGIKAAFAAYAGRRWGWSVDPKRVRSTCDVMMGVVEILRAALRPGDRVIVTPPVYPPFYDCVEEAGAVIERVPLLGGVESGWELDLAGIEAALRGGARAVLLCNPHNPTGTVHTQDSLARLAELAAEHGAIVVSDEIHGPLVQPGVDYTPFLTASPAAAEVGYAVTSASKAYNLAGLKCAVMVTAGDGPAAIVRGLPDEVEWRTGLFGAMAGVAAWDEASDGWLESLLAALDENRRLLADLLAEAIPAARYRMPEAGYLAWVDLRGLGWGDDPAGRVLKEARVAVNRGPTFGTEGAGHIRINLGCAPEVLREAVTRIAALTAA</sequence>
<evidence type="ECO:0000256" key="1">
    <source>
        <dbReference type="ARBA" id="ARBA00001933"/>
    </source>
</evidence>
<name>A0A7Y9EWW6_9MICO</name>
<evidence type="ECO:0000256" key="3">
    <source>
        <dbReference type="ARBA" id="ARBA00022898"/>
    </source>
</evidence>
<gene>
    <name evidence="7" type="ORF">BKA02_002424</name>
</gene>
<accession>A0A7Y9EWW6</accession>
<evidence type="ECO:0000259" key="6">
    <source>
        <dbReference type="Pfam" id="PF00155"/>
    </source>
</evidence>
<evidence type="ECO:0000313" key="8">
    <source>
        <dbReference type="Proteomes" id="UP000552045"/>
    </source>
</evidence>
<dbReference type="EC" id="4.4.1.13" evidence="2"/>
<evidence type="ECO:0000256" key="5">
    <source>
        <dbReference type="ARBA" id="ARBA00037974"/>
    </source>
</evidence>
<organism evidence="7 8">
    <name type="scientific">Microbacterium pseudoresistens</name>
    <dbReference type="NCBI Taxonomy" id="640634"/>
    <lineage>
        <taxon>Bacteria</taxon>
        <taxon>Bacillati</taxon>
        <taxon>Actinomycetota</taxon>
        <taxon>Actinomycetes</taxon>
        <taxon>Micrococcales</taxon>
        <taxon>Microbacteriaceae</taxon>
        <taxon>Microbacterium</taxon>
    </lineage>
</organism>
<proteinExistence type="inferred from homology"/>
<dbReference type="InterPro" id="IPR015422">
    <property type="entry name" value="PyrdxlP-dep_Trfase_small"/>
</dbReference>
<dbReference type="CDD" id="cd00609">
    <property type="entry name" value="AAT_like"/>
    <property type="match status" value="1"/>
</dbReference>
<keyword evidence="8" id="KW-1185">Reference proteome</keyword>
<dbReference type="InterPro" id="IPR004839">
    <property type="entry name" value="Aminotransferase_I/II_large"/>
</dbReference>
<evidence type="ECO:0000256" key="2">
    <source>
        <dbReference type="ARBA" id="ARBA00012224"/>
    </source>
</evidence>
<dbReference type="EMBL" id="JACCBH010000001">
    <property type="protein sequence ID" value="NYD55369.1"/>
    <property type="molecule type" value="Genomic_DNA"/>
</dbReference>
<dbReference type="Pfam" id="PF00155">
    <property type="entry name" value="Aminotran_1_2"/>
    <property type="match status" value="1"/>
</dbReference>
<keyword evidence="3" id="KW-0663">Pyridoxal phosphate</keyword>